<evidence type="ECO:0000259" key="2">
    <source>
        <dbReference type="Pfam" id="PF00586"/>
    </source>
</evidence>
<dbReference type="SUPFAM" id="SSF56042">
    <property type="entry name" value="PurM C-terminal domain-like"/>
    <property type="match status" value="1"/>
</dbReference>
<feature type="domain" description="PurM-like N-terminal" evidence="2">
    <location>
        <begin position="26"/>
        <end position="138"/>
    </location>
</feature>
<evidence type="ECO:0000259" key="3">
    <source>
        <dbReference type="Pfam" id="PF02769"/>
    </source>
</evidence>
<keyword evidence="1 4" id="KW-0418">Kinase</keyword>
<feature type="binding site" evidence="1">
    <location>
        <position position="311"/>
    </location>
    <ligand>
        <name>substrate</name>
    </ligand>
</feature>
<dbReference type="HAMAP" id="MF_02128">
    <property type="entry name" value="TMP_kinase"/>
    <property type="match status" value="1"/>
</dbReference>
<dbReference type="InterPro" id="IPR036921">
    <property type="entry name" value="PurM-like_N_sf"/>
</dbReference>
<dbReference type="SUPFAM" id="SSF55326">
    <property type="entry name" value="PurM N-terminal domain-like"/>
    <property type="match status" value="1"/>
</dbReference>
<comment type="miscellaneous">
    <text evidence="1">Reaction mechanism of ThiL seems to utilize a direct, inline transfer of the gamma-phosphate of ATP to TMP rather than a phosphorylated enzyme intermediate.</text>
</comment>
<dbReference type="Proteomes" id="UP001058860">
    <property type="component" value="Chromosome"/>
</dbReference>
<keyword evidence="1" id="KW-0479">Metal-binding</keyword>
<feature type="binding site" evidence="1">
    <location>
        <position position="122"/>
    </location>
    <ligand>
        <name>Mg(2+)</name>
        <dbReference type="ChEBI" id="CHEBI:18420"/>
        <label>1</label>
    </ligand>
</feature>
<keyword evidence="1" id="KW-0784">Thiamine biosynthesis</keyword>
<comment type="caution">
    <text evidence="1">Lacks conserved residue(s) required for the propagation of feature annotation.</text>
</comment>
<keyword evidence="1" id="KW-0547">Nucleotide-binding</keyword>
<reference evidence="5" key="1">
    <citation type="submission" date="2021-11" db="EMBL/GenBank/DDBJ databases">
        <title>Cultivation dependent microbiological survey of springs from the worlds oldest radium mine currently devoted to the extraction of radon-saturated water.</title>
        <authorList>
            <person name="Kapinusova G."/>
            <person name="Smrhova T."/>
            <person name="Strejcek M."/>
            <person name="Suman J."/>
            <person name="Jani K."/>
            <person name="Pajer P."/>
            <person name="Uhlik O."/>
        </authorList>
    </citation>
    <scope>NUCLEOTIDE SEQUENCE [LARGE SCALE GENOMIC DNA]</scope>
    <source>
        <strain evidence="5">J379</strain>
    </source>
</reference>
<feature type="binding site" evidence="1">
    <location>
        <position position="43"/>
    </location>
    <ligand>
        <name>Mg(2+)</name>
        <dbReference type="ChEBI" id="CHEBI:18420"/>
        <label>2</label>
    </ligand>
</feature>
<gene>
    <name evidence="1 4" type="primary">thiL</name>
    <name evidence="4" type="ORF">LRS13_03490</name>
</gene>
<feature type="domain" description="PurM-like C-terminal" evidence="3">
    <location>
        <begin position="152"/>
        <end position="296"/>
    </location>
</feature>
<feature type="binding site" evidence="1">
    <location>
        <position position="50"/>
    </location>
    <ligand>
        <name>substrate</name>
    </ligand>
</feature>
<feature type="binding site" evidence="1">
    <location>
        <position position="210"/>
    </location>
    <ligand>
        <name>Mg(2+)</name>
        <dbReference type="ChEBI" id="CHEBI:18420"/>
        <label>3</label>
    </ligand>
</feature>
<feature type="binding site" evidence="1">
    <location>
        <position position="28"/>
    </location>
    <ligand>
        <name>Mg(2+)</name>
        <dbReference type="ChEBI" id="CHEBI:18420"/>
        <label>3</label>
    </ligand>
</feature>
<dbReference type="EC" id="2.7.4.16" evidence="1"/>
<feature type="binding site" evidence="1">
    <location>
        <position position="41"/>
    </location>
    <ligand>
        <name>Mg(2+)</name>
        <dbReference type="ChEBI" id="CHEBI:18420"/>
        <label>4</label>
    </ligand>
</feature>
<proteinExistence type="inferred from homology"/>
<feature type="binding site" evidence="1">
    <location>
        <position position="148"/>
    </location>
    <ligand>
        <name>ATP</name>
        <dbReference type="ChEBI" id="CHEBI:30616"/>
    </ligand>
</feature>
<dbReference type="PANTHER" id="PTHR30270:SF0">
    <property type="entry name" value="THIAMINE-MONOPHOSPHATE KINASE"/>
    <property type="match status" value="1"/>
</dbReference>
<evidence type="ECO:0000313" key="5">
    <source>
        <dbReference type="Proteomes" id="UP001058860"/>
    </source>
</evidence>
<sequence length="315" mass="31879">MREFALIERIRELLPAPHDRVVIGSGDDAAVVRAEGVAVTSIDQMVDGVHFRLAPGHTSPYDAGWRALAGALSDLAAMGVRPGEAYVALGLPADLPDEDVLEVARGMAALAGQAGVAVIGGDITTAPALSLAVTVVGWAPSPDDVVRRSGAQPGDLVGVTGPLGASAAGLAILDGRATGPQALVDAYLRPLPRLSEGRSLAAAGATAMIDLSDGLAADAGHVAEASGATLELELAALPLAEGVASVAEHLGVVPGEFAGTGGEDYELLVCVSPQRRAEAEAAAVQLRWIGHVSSGPGQVHLAGIAQPLRGYEHRR</sequence>
<keyword evidence="1" id="KW-0067">ATP-binding</keyword>
<comment type="function">
    <text evidence="1">Catalyzes the ATP-dependent phosphorylation of thiamine-monophosphate (TMP) to form thiamine-pyrophosphate (TPP), the active form of vitamin B1.</text>
</comment>
<dbReference type="Gene3D" id="3.30.1330.10">
    <property type="entry name" value="PurM-like, N-terminal domain"/>
    <property type="match status" value="1"/>
</dbReference>
<feature type="binding site" evidence="1">
    <location>
        <position position="74"/>
    </location>
    <ligand>
        <name>Mg(2+)</name>
        <dbReference type="ChEBI" id="CHEBI:18420"/>
        <label>2</label>
    </ligand>
</feature>
<evidence type="ECO:0000256" key="1">
    <source>
        <dbReference type="HAMAP-Rule" id="MF_02128"/>
    </source>
</evidence>
<dbReference type="InterPro" id="IPR036676">
    <property type="entry name" value="PurM-like_C_sf"/>
</dbReference>
<feature type="binding site" evidence="1">
    <location>
        <position position="43"/>
    </location>
    <ligand>
        <name>Mg(2+)</name>
        <dbReference type="ChEBI" id="CHEBI:18420"/>
        <label>1</label>
    </ligand>
</feature>
<feature type="binding site" evidence="1">
    <location>
        <position position="28"/>
    </location>
    <ligand>
        <name>Mg(2+)</name>
        <dbReference type="ChEBI" id="CHEBI:18420"/>
        <label>4</label>
    </ligand>
</feature>
<dbReference type="Pfam" id="PF00586">
    <property type="entry name" value="AIRS"/>
    <property type="match status" value="1"/>
</dbReference>
<dbReference type="GO" id="GO:0009030">
    <property type="term" value="F:thiamine-phosphate kinase activity"/>
    <property type="evidence" value="ECO:0007669"/>
    <property type="project" value="UniProtKB-EC"/>
</dbReference>
<organism evidence="4 5">
    <name type="scientific">Svornostia abyssi</name>
    <dbReference type="NCBI Taxonomy" id="2898438"/>
    <lineage>
        <taxon>Bacteria</taxon>
        <taxon>Bacillati</taxon>
        <taxon>Actinomycetota</taxon>
        <taxon>Thermoleophilia</taxon>
        <taxon>Solirubrobacterales</taxon>
        <taxon>Baekduiaceae</taxon>
        <taxon>Svornostia</taxon>
    </lineage>
</organism>
<feature type="binding site" evidence="1">
    <location>
        <begin position="121"/>
        <end position="122"/>
    </location>
    <ligand>
        <name>ATP</name>
        <dbReference type="ChEBI" id="CHEBI:30616"/>
    </ligand>
</feature>
<dbReference type="NCBIfam" id="TIGR01379">
    <property type="entry name" value="thiL"/>
    <property type="match status" value="1"/>
</dbReference>
<dbReference type="InterPro" id="IPR016188">
    <property type="entry name" value="PurM-like_N"/>
</dbReference>
<feature type="binding site" evidence="1">
    <location>
        <position position="263"/>
    </location>
    <ligand>
        <name>substrate</name>
    </ligand>
</feature>
<protein>
    <recommendedName>
        <fullName evidence="1">Thiamine-monophosphate kinase</fullName>
        <shortName evidence="1">TMP kinase</shortName>
        <shortName evidence="1">Thiamine-phosphate kinase</shortName>
        <ecNumber evidence="1">2.7.4.16</ecNumber>
    </recommendedName>
</protein>
<keyword evidence="1" id="KW-0460">Magnesium</keyword>
<dbReference type="Pfam" id="PF02769">
    <property type="entry name" value="AIRS_C"/>
    <property type="match status" value="1"/>
</dbReference>
<comment type="catalytic activity">
    <reaction evidence="1">
        <text>thiamine phosphate + ATP = thiamine diphosphate + ADP</text>
        <dbReference type="Rhea" id="RHEA:15913"/>
        <dbReference type="ChEBI" id="CHEBI:30616"/>
        <dbReference type="ChEBI" id="CHEBI:37575"/>
        <dbReference type="ChEBI" id="CHEBI:58937"/>
        <dbReference type="ChEBI" id="CHEBI:456216"/>
        <dbReference type="EC" id="2.7.4.16"/>
    </reaction>
</comment>
<dbReference type="InterPro" id="IPR010918">
    <property type="entry name" value="PurM-like_C_dom"/>
</dbReference>
<accession>A0ABY5PIX3</accession>
<dbReference type="CDD" id="cd02194">
    <property type="entry name" value="ThiL"/>
    <property type="match status" value="1"/>
</dbReference>
<dbReference type="PANTHER" id="PTHR30270">
    <property type="entry name" value="THIAMINE-MONOPHOSPHATE KINASE"/>
    <property type="match status" value="1"/>
</dbReference>
<keyword evidence="1 4" id="KW-0808">Transferase</keyword>
<dbReference type="Gene3D" id="3.90.650.10">
    <property type="entry name" value="PurM-like C-terminal domain"/>
    <property type="match status" value="1"/>
</dbReference>
<feature type="binding site" evidence="1">
    <location>
        <position position="74"/>
    </location>
    <ligand>
        <name>Mg(2+)</name>
        <dbReference type="ChEBI" id="CHEBI:18420"/>
        <label>4</label>
    </ligand>
</feature>
<dbReference type="PIRSF" id="PIRSF005303">
    <property type="entry name" value="Thiam_monoph_kin"/>
    <property type="match status" value="1"/>
</dbReference>
<feature type="binding site" evidence="1">
    <location>
        <position position="212"/>
    </location>
    <ligand>
        <name>ATP</name>
        <dbReference type="ChEBI" id="CHEBI:30616"/>
    </ligand>
</feature>
<evidence type="ECO:0000313" key="4">
    <source>
        <dbReference type="EMBL" id="UUY04611.1"/>
    </source>
</evidence>
<comment type="similarity">
    <text evidence="1">Belongs to the thiamine-monophosphate kinase family.</text>
</comment>
<comment type="pathway">
    <text evidence="1">Cofactor biosynthesis; thiamine diphosphate biosynthesis; thiamine diphosphate from thiamine phosphate: step 1/1.</text>
</comment>
<feature type="binding site" evidence="1">
    <location>
        <position position="213"/>
    </location>
    <ligand>
        <name>Mg(2+)</name>
        <dbReference type="ChEBI" id="CHEBI:18420"/>
        <label>5</label>
    </ligand>
</feature>
<dbReference type="InterPro" id="IPR006283">
    <property type="entry name" value="ThiL-like"/>
</dbReference>
<dbReference type="EMBL" id="CP088295">
    <property type="protein sequence ID" value="UUY04611.1"/>
    <property type="molecule type" value="Genomic_DNA"/>
</dbReference>
<dbReference type="RefSeq" id="WP_353865086.1">
    <property type="nucleotide sequence ID" value="NZ_CP088295.1"/>
</dbReference>
<name>A0ABY5PIX3_9ACTN</name>
<feature type="binding site" evidence="1">
    <location>
        <position position="74"/>
    </location>
    <ligand>
        <name>Mg(2+)</name>
        <dbReference type="ChEBI" id="CHEBI:18420"/>
        <label>3</label>
    </ligand>
</feature>
<keyword evidence="5" id="KW-1185">Reference proteome</keyword>